<keyword evidence="4" id="KW-1185">Reference proteome</keyword>
<dbReference type="Proteomes" id="UP001336020">
    <property type="component" value="Unassembled WGS sequence"/>
</dbReference>
<dbReference type="EMBL" id="JAUTXY010000019">
    <property type="protein sequence ID" value="MEE2061602.1"/>
    <property type="molecule type" value="Genomic_DNA"/>
</dbReference>
<feature type="domain" description="DinB-like" evidence="2">
    <location>
        <begin position="15"/>
        <end position="172"/>
    </location>
</feature>
<comment type="caution">
    <text evidence="3">The sequence shown here is derived from an EMBL/GenBank/DDBJ whole genome shotgun (WGS) entry which is preliminary data.</text>
</comment>
<dbReference type="InterPro" id="IPR024775">
    <property type="entry name" value="DinB-like"/>
</dbReference>
<dbReference type="SUPFAM" id="SSF109854">
    <property type="entry name" value="DinB/YfiT-like putative metalloenzymes"/>
    <property type="match status" value="1"/>
</dbReference>
<dbReference type="Gene3D" id="1.20.120.450">
    <property type="entry name" value="dinb family like domain"/>
    <property type="match status" value="1"/>
</dbReference>
<keyword evidence="1" id="KW-0812">Transmembrane</keyword>
<sequence length="179" mass="20513">MGRAEGVDRAAIAGELERTRVQLHRLLADASDTSLRSRSAGTRWTNEQLLFHMVFGYMVVAALLPLVRMVSRLPAGVERRFAQVLDAGTRPFDVVNYYGSCAAALVFDRNRMGTKADRVIGALSRRLQRESEQALGRGMFFPVRWDPFFTDYMTIGELYRYPIRHFDFHERQLTLDCPH</sequence>
<accession>A0ABU7LL12</accession>
<dbReference type="Pfam" id="PF12867">
    <property type="entry name" value="DinB_2"/>
    <property type="match status" value="1"/>
</dbReference>
<evidence type="ECO:0000259" key="2">
    <source>
        <dbReference type="Pfam" id="PF12867"/>
    </source>
</evidence>
<proteinExistence type="predicted"/>
<name>A0ABU7LL12_9NOCA</name>
<evidence type="ECO:0000256" key="1">
    <source>
        <dbReference type="SAM" id="Phobius"/>
    </source>
</evidence>
<gene>
    <name evidence="3" type="ORF">Q7514_29175</name>
</gene>
<organism evidence="3 4">
    <name type="scientific">Rhodococcus artemisiae</name>
    <dbReference type="NCBI Taxonomy" id="714159"/>
    <lineage>
        <taxon>Bacteria</taxon>
        <taxon>Bacillati</taxon>
        <taxon>Actinomycetota</taxon>
        <taxon>Actinomycetes</taxon>
        <taxon>Mycobacteriales</taxon>
        <taxon>Nocardiaceae</taxon>
        <taxon>Rhodococcus</taxon>
    </lineage>
</organism>
<evidence type="ECO:0000313" key="4">
    <source>
        <dbReference type="Proteomes" id="UP001336020"/>
    </source>
</evidence>
<reference evidence="3 4" key="1">
    <citation type="submission" date="2023-07" db="EMBL/GenBank/DDBJ databases">
        <authorList>
            <person name="Girao M."/>
            <person name="Carvalho M.F."/>
        </authorList>
    </citation>
    <scope>NUCLEOTIDE SEQUENCE [LARGE SCALE GENOMIC DNA]</scope>
    <source>
        <strain evidence="3 4">YIM65754</strain>
    </source>
</reference>
<keyword evidence="1" id="KW-1133">Transmembrane helix</keyword>
<evidence type="ECO:0000313" key="3">
    <source>
        <dbReference type="EMBL" id="MEE2061602.1"/>
    </source>
</evidence>
<feature type="transmembrane region" description="Helical" evidence="1">
    <location>
        <begin position="49"/>
        <end position="70"/>
    </location>
</feature>
<keyword evidence="1" id="KW-0472">Membrane</keyword>
<dbReference type="RefSeq" id="WP_054810809.1">
    <property type="nucleotide sequence ID" value="NZ_JAUTXY010000019.1"/>
</dbReference>
<protein>
    <submittedName>
        <fullName evidence="3">DinB family protein</fullName>
    </submittedName>
</protein>
<dbReference type="InterPro" id="IPR034660">
    <property type="entry name" value="DinB/YfiT-like"/>
</dbReference>